<dbReference type="PROSITE" id="PS00086">
    <property type="entry name" value="CYTOCHROME_P450"/>
    <property type="match status" value="1"/>
</dbReference>
<dbReference type="GO" id="GO:0006629">
    <property type="term" value="P:lipid metabolic process"/>
    <property type="evidence" value="ECO:0007669"/>
    <property type="project" value="UniProtKB-ARBA"/>
</dbReference>
<keyword evidence="8" id="KW-1185">Reference proteome</keyword>
<protein>
    <recommendedName>
        <fullName evidence="9">Cytochrome P450</fullName>
    </recommendedName>
</protein>
<keyword evidence="4 5" id="KW-0408">Iron</keyword>
<keyword evidence="5 6" id="KW-0349">Heme</keyword>
<evidence type="ECO:0000256" key="5">
    <source>
        <dbReference type="PIRSR" id="PIRSR602401-1"/>
    </source>
</evidence>
<dbReference type="PRINTS" id="PR00385">
    <property type="entry name" value="P450"/>
</dbReference>
<dbReference type="InterPro" id="IPR002401">
    <property type="entry name" value="Cyt_P450_E_grp-I"/>
</dbReference>
<reference evidence="7" key="1">
    <citation type="journal article" date="2022" name="Cell">
        <title>Repeat-based holocentromeres influence genome architecture and karyotype evolution.</title>
        <authorList>
            <person name="Hofstatter P.G."/>
            <person name="Thangavel G."/>
            <person name="Lux T."/>
            <person name="Neumann P."/>
            <person name="Vondrak T."/>
            <person name="Novak P."/>
            <person name="Zhang M."/>
            <person name="Costa L."/>
            <person name="Castellani M."/>
            <person name="Scott A."/>
            <person name="Toegelov H."/>
            <person name="Fuchs J."/>
            <person name="Mata-Sucre Y."/>
            <person name="Dias Y."/>
            <person name="Vanzela A.L.L."/>
            <person name="Huettel B."/>
            <person name="Almeida C.C.S."/>
            <person name="Simkova H."/>
            <person name="Souza G."/>
            <person name="Pedrosa-Harand A."/>
            <person name="Macas J."/>
            <person name="Mayer K.F.X."/>
            <person name="Houben A."/>
            <person name="Marques A."/>
        </authorList>
    </citation>
    <scope>NUCLEOTIDE SEQUENCE</scope>
    <source>
        <strain evidence="7">RhyBre1mFocal</strain>
    </source>
</reference>
<dbReference type="PRINTS" id="PR00463">
    <property type="entry name" value="EP450I"/>
</dbReference>
<dbReference type="InterPro" id="IPR017972">
    <property type="entry name" value="Cyt_P450_CS"/>
</dbReference>
<keyword evidence="3 6" id="KW-0560">Oxidoreductase</keyword>
<evidence type="ECO:0000256" key="1">
    <source>
        <dbReference type="ARBA" id="ARBA00010617"/>
    </source>
</evidence>
<evidence type="ECO:0000256" key="2">
    <source>
        <dbReference type="ARBA" id="ARBA00022723"/>
    </source>
</evidence>
<dbReference type="GO" id="GO:0016705">
    <property type="term" value="F:oxidoreductase activity, acting on paired donors, with incorporation or reduction of molecular oxygen"/>
    <property type="evidence" value="ECO:0007669"/>
    <property type="project" value="InterPro"/>
</dbReference>
<sequence>MASSTQMATSGSGRERLRASSSIKNRYETLWLTRFILRLLTVFCQFCSRLQRKGLRSSCKMCLRGLHLTTFVGWPLEKIQHASPKKKCLDLSTARFLGPFENLWRIKKFLNIGSEKHLKKALSIVHGYSIKIIRSRMLKGMELDGREDLLSRFASIKDSNEDMLRDIVTNFLLAGRETTSTALTWFFWLVSTSPDVEKKILDEIKCVRSSKVITTETFSFDDLRDMNYLHAAITESMRLYPPVPLDTVSCKEDDVMPDGTFVGKGWFVTYSAYVMGRSEDIWGKDCMEFKPERWLDENGVFKPESPFRYPVFHAGPRMCLGKEMAYIQMKSIAACMLERFQIRSLKEGTPEHILSLALRMKGGLPVLLSKRED</sequence>
<organism evidence="7 8">
    <name type="scientific">Rhynchospora breviuscula</name>
    <dbReference type="NCBI Taxonomy" id="2022672"/>
    <lineage>
        <taxon>Eukaryota</taxon>
        <taxon>Viridiplantae</taxon>
        <taxon>Streptophyta</taxon>
        <taxon>Embryophyta</taxon>
        <taxon>Tracheophyta</taxon>
        <taxon>Spermatophyta</taxon>
        <taxon>Magnoliopsida</taxon>
        <taxon>Liliopsida</taxon>
        <taxon>Poales</taxon>
        <taxon>Cyperaceae</taxon>
        <taxon>Cyperoideae</taxon>
        <taxon>Rhynchosporeae</taxon>
        <taxon>Rhynchospora</taxon>
    </lineage>
</organism>
<comment type="caution">
    <text evidence="7">The sequence shown here is derived from an EMBL/GenBank/DDBJ whole genome shotgun (WGS) entry which is preliminary data.</text>
</comment>
<dbReference type="EMBL" id="JAMQYH010000004">
    <property type="protein sequence ID" value="KAJ1689094.1"/>
    <property type="molecule type" value="Genomic_DNA"/>
</dbReference>
<feature type="binding site" description="axial binding residue" evidence="5">
    <location>
        <position position="319"/>
    </location>
    <ligand>
        <name>heme</name>
        <dbReference type="ChEBI" id="CHEBI:30413"/>
    </ligand>
    <ligandPart>
        <name>Fe</name>
        <dbReference type="ChEBI" id="CHEBI:18248"/>
    </ligandPart>
</feature>
<evidence type="ECO:0000313" key="7">
    <source>
        <dbReference type="EMBL" id="KAJ1689094.1"/>
    </source>
</evidence>
<comment type="cofactor">
    <cofactor evidence="5">
        <name>heme</name>
        <dbReference type="ChEBI" id="CHEBI:30413"/>
    </cofactor>
</comment>
<name>A0A9Q0C874_9POAL</name>
<evidence type="ECO:0000256" key="6">
    <source>
        <dbReference type="RuleBase" id="RU000461"/>
    </source>
</evidence>
<proteinExistence type="inferred from homology"/>
<dbReference type="OrthoDB" id="1470350at2759"/>
<dbReference type="Gene3D" id="1.10.630.10">
    <property type="entry name" value="Cytochrome P450"/>
    <property type="match status" value="1"/>
</dbReference>
<dbReference type="Pfam" id="PF00067">
    <property type="entry name" value="p450"/>
    <property type="match status" value="1"/>
</dbReference>
<dbReference type="GO" id="GO:0005506">
    <property type="term" value="F:iron ion binding"/>
    <property type="evidence" value="ECO:0007669"/>
    <property type="project" value="InterPro"/>
</dbReference>
<evidence type="ECO:0008006" key="9">
    <source>
        <dbReference type="Google" id="ProtNLM"/>
    </source>
</evidence>
<dbReference type="SUPFAM" id="SSF48264">
    <property type="entry name" value="Cytochrome P450"/>
    <property type="match status" value="1"/>
</dbReference>
<dbReference type="InterPro" id="IPR001128">
    <property type="entry name" value="Cyt_P450"/>
</dbReference>
<dbReference type="GO" id="GO:0020037">
    <property type="term" value="F:heme binding"/>
    <property type="evidence" value="ECO:0007669"/>
    <property type="project" value="InterPro"/>
</dbReference>
<evidence type="ECO:0000313" key="8">
    <source>
        <dbReference type="Proteomes" id="UP001151287"/>
    </source>
</evidence>
<keyword evidence="2 5" id="KW-0479">Metal-binding</keyword>
<keyword evidence="6" id="KW-0503">Monooxygenase</keyword>
<gene>
    <name evidence="7" type="ORF">LUZ63_013249</name>
</gene>
<evidence type="ECO:0000256" key="3">
    <source>
        <dbReference type="ARBA" id="ARBA00023002"/>
    </source>
</evidence>
<dbReference type="InterPro" id="IPR036396">
    <property type="entry name" value="Cyt_P450_sf"/>
</dbReference>
<dbReference type="PANTHER" id="PTHR24296">
    <property type="entry name" value="CYTOCHROME P450"/>
    <property type="match status" value="1"/>
</dbReference>
<evidence type="ECO:0000256" key="4">
    <source>
        <dbReference type="ARBA" id="ARBA00023004"/>
    </source>
</evidence>
<dbReference type="Proteomes" id="UP001151287">
    <property type="component" value="Unassembled WGS sequence"/>
</dbReference>
<dbReference type="AlphaFoldDB" id="A0A9Q0C874"/>
<dbReference type="GO" id="GO:0004497">
    <property type="term" value="F:monooxygenase activity"/>
    <property type="evidence" value="ECO:0007669"/>
    <property type="project" value="UniProtKB-KW"/>
</dbReference>
<accession>A0A9Q0C874</accession>
<comment type="similarity">
    <text evidence="1 6">Belongs to the cytochrome P450 family.</text>
</comment>